<feature type="domain" description="HTH luxR-type" evidence="4">
    <location>
        <begin position="135"/>
        <end position="200"/>
    </location>
</feature>
<dbReference type="Gene3D" id="1.10.10.10">
    <property type="entry name" value="Winged helix-like DNA-binding domain superfamily/Winged helix DNA-binding domain"/>
    <property type="match status" value="2"/>
</dbReference>
<dbReference type="Proteomes" id="UP000612899">
    <property type="component" value="Unassembled WGS sequence"/>
</dbReference>
<dbReference type="InterPro" id="IPR036388">
    <property type="entry name" value="WH-like_DNA-bd_sf"/>
</dbReference>
<organism evidence="5 6">
    <name type="scientific">Rhizocola hellebori</name>
    <dbReference type="NCBI Taxonomy" id="1392758"/>
    <lineage>
        <taxon>Bacteria</taxon>
        <taxon>Bacillati</taxon>
        <taxon>Actinomycetota</taxon>
        <taxon>Actinomycetes</taxon>
        <taxon>Micromonosporales</taxon>
        <taxon>Micromonosporaceae</taxon>
        <taxon>Rhizocola</taxon>
    </lineage>
</organism>
<evidence type="ECO:0000313" key="6">
    <source>
        <dbReference type="Proteomes" id="UP000612899"/>
    </source>
</evidence>
<dbReference type="PANTHER" id="PTHR44688">
    <property type="entry name" value="DNA-BINDING TRANSCRIPTIONAL ACTIVATOR DEVR_DOSR"/>
    <property type="match status" value="1"/>
</dbReference>
<dbReference type="PRINTS" id="PR00038">
    <property type="entry name" value="HTHLUXR"/>
</dbReference>
<dbReference type="InterPro" id="IPR016032">
    <property type="entry name" value="Sig_transdc_resp-reg_C-effctor"/>
</dbReference>
<dbReference type="EMBL" id="BONY01000014">
    <property type="protein sequence ID" value="GIH04727.1"/>
    <property type="molecule type" value="Genomic_DNA"/>
</dbReference>
<accession>A0A8J3Q7C7</accession>
<dbReference type="InterPro" id="IPR000792">
    <property type="entry name" value="Tscrpt_reg_LuxR_C"/>
</dbReference>
<dbReference type="AlphaFoldDB" id="A0A8J3Q7C7"/>
<name>A0A8J3Q7C7_9ACTN</name>
<proteinExistence type="predicted"/>
<evidence type="ECO:0000313" key="5">
    <source>
        <dbReference type="EMBL" id="GIH04727.1"/>
    </source>
</evidence>
<feature type="domain" description="HTH luxR-type" evidence="4">
    <location>
        <begin position="57"/>
        <end position="122"/>
    </location>
</feature>
<evidence type="ECO:0000256" key="3">
    <source>
        <dbReference type="ARBA" id="ARBA00023163"/>
    </source>
</evidence>
<evidence type="ECO:0000256" key="1">
    <source>
        <dbReference type="ARBA" id="ARBA00023015"/>
    </source>
</evidence>
<keyword evidence="6" id="KW-1185">Reference proteome</keyword>
<sequence>MTARSSVNSIVILCDDLPGDDVTQDNRGWRYFPHSRGLSGLLALLNDCSSRCETSRAVARSARLTEREVEVLAMVGSGLTAPEIADRLDIAPRSVENHKRRIYAKLGTHSQAAAVGAIAPLGILDARPNSVADSRLAAIPGLSRREYEILKLSSHGSSVRQMATTFGVAPKTVEAQLSLLYRKLNVHNRAQALAVARAHGLIPEGQ</sequence>
<dbReference type="SUPFAM" id="SSF46894">
    <property type="entry name" value="C-terminal effector domain of the bipartite response regulators"/>
    <property type="match status" value="2"/>
</dbReference>
<reference evidence="5" key="1">
    <citation type="submission" date="2021-01" db="EMBL/GenBank/DDBJ databases">
        <title>Whole genome shotgun sequence of Rhizocola hellebori NBRC 109834.</title>
        <authorList>
            <person name="Komaki H."/>
            <person name="Tamura T."/>
        </authorList>
    </citation>
    <scope>NUCLEOTIDE SEQUENCE</scope>
    <source>
        <strain evidence="5">NBRC 109834</strain>
    </source>
</reference>
<dbReference type="PROSITE" id="PS50043">
    <property type="entry name" value="HTH_LUXR_2"/>
    <property type="match status" value="2"/>
</dbReference>
<keyword evidence="1" id="KW-0805">Transcription regulation</keyword>
<gene>
    <name evidence="5" type="ORF">Rhe02_27940</name>
</gene>
<dbReference type="PANTHER" id="PTHR44688:SF16">
    <property type="entry name" value="DNA-BINDING TRANSCRIPTIONAL ACTIVATOR DEVR_DOSR"/>
    <property type="match status" value="1"/>
</dbReference>
<dbReference type="Pfam" id="PF00196">
    <property type="entry name" value="GerE"/>
    <property type="match status" value="2"/>
</dbReference>
<dbReference type="GO" id="GO:0003677">
    <property type="term" value="F:DNA binding"/>
    <property type="evidence" value="ECO:0007669"/>
    <property type="project" value="UniProtKB-KW"/>
</dbReference>
<dbReference type="PROSITE" id="PS00622">
    <property type="entry name" value="HTH_LUXR_1"/>
    <property type="match status" value="1"/>
</dbReference>
<evidence type="ECO:0000259" key="4">
    <source>
        <dbReference type="PROSITE" id="PS50043"/>
    </source>
</evidence>
<keyword evidence="3" id="KW-0804">Transcription</keyword>
<keyword evidence="2" id="KW-0238">DNA-binding</keyword>
<evidence type="ECO:0000256" key="2">
    <source>
        <dbReference type="ARBA" id="ARBA00023125"/>
    </source>
</evidence>
<protein>
    <recommendedName>
        <fullName evidence="4">HTH luxR-type domain-containing protein</fullName>
    </recommendedName>
</protein>
<dbReference type="GO" id="GO:0006355">
    <property type="term" value="P:regulation of DNA-templated transcription"/>
    <property type="evidence" value="ECO:0007669"/>
    <property type="project" value="InterPro"/>
</dbReference>
<comment type="caution">
    <text evidence="5">The sequence shown here is derived from an EMBL/GenBank/DDBJ whole genome shotgun (WGS) entry which is preliminary data.</text>
</comment>
<dbReference type="SMART" id="SM00421">
    <property type="entry name" value="HTH_LUXR"/>
    <property type="match status" value="2"/>
</dbReference>
<dbReference type="CDD" id="cd06170">
    <property type="entry name" value="LuxR_C_like"/>
    <property type="match status" value="2"/>
</dbReference>